<gene>
    <name evidence="2" type="ORF">IZ6_28130</name>
</gene>
<evidence type="ECO:0000256" key="1">
    <source>
        <dbReference type="SAM" id="Phobius"/>
    </source>
</evidence>
<keyword evidence="1" id="KW-0812">Transmembrane</keyword>
<dbReference type="AlphaFoldDB" id="A0A6S6QZI9"/>
<evidence type="ECO:0000313" key="3">
    <source>
        <dbReference type="Proteomes" id="UP000515317"/>
    </source>
</evidence>
<name>A0A6S6QZI9_9HYPH</name>
<dbReference type="EMBL" id="AP023361">
    <property type="protein sequence ID" value="BCJ92078.1"/>
    <property type="molecule type" value="Genomic_DNA"/>
</dbReference>
<sequence length="237" mass="26098">MAMTDTADGHFTQRTAQQRVAAMRAAVRHTWVVRVLRVLFPATALFLVGAVVTSMVLDPRVQLAVQVDAESVGVSGSRIVMQRPRITGYGETADTAKNRGYEITAARAEQNMEKPNEVDLFELEGRMGLRIDGWARLAAQSGHMNNTTQTLDLFNQIEINTDLGERARFTQGTIDFAKGEIVSNQPVTIKFKQADLVANNMQLFAKGEQVIFTGRVGMVLKPDPKEPVIRTNPTGTP</sequence>
<feature type="transmembrane region" description="Helical" evidence="1">
    <location>
        <begin position="38"/>
        <end position="57"/>
    </location>
</feature>
<dbReference type="Proteomes" id="UP000515317">
    <property type="component" value="Chromosome"/>
</dbReference>
<keyword evidence="3" id="KW-1185">Reference proteome</keyword>
<keyword evidence="1" id="KW-1133">Transmembrane helix</keyword>
<evidence type="ECO:0000313" key="2">
    <source>
        <dbReference type="EMBL" id="BCJ92078.1"/>
    </source>
</evidence>
<dbReference type="KEGG" id="tso:IZ6_28130"/>
<evidence type="ECO:0008006" key="4">
    <source>
        <dbReference type="Google" id="ProtNLM"/>
    </source>
</evidence>
<accession>A0A6S6QZI9</accession>
<dbReference type="RefSeq" id="WP_222875678.1">
    <property type="nucleotide sequence ID" value="NZ_AP023361.1"/>
</dbReference>
<keyword evidence="1" id="KW-0472">Membrane</keyword>
<protein>
    <recommendedName>
        <fullName evidence="4">LPS export ABC transporter periplasmic protein LptC</fullName>
    </recommendedName>
</protein>
<organism evidence="2 3">
    <name type="scientific">Terrihabitans soli</name>
    <dbReference type="NCBI Taxonomy" id="708113"/>
    <lineage>
        <taxon>Bacteria</taxon>
        <taxon>Pseudomonadati</taxon>
        <taxon>Pseudomonadota</taxon>
        <taxon>Alphaproteobacteria</taxon>
        <taxon>Hyphomicrobiales</taxon>
        <taxon>Terrihabitans</taxon>
    </lineage>
</organism>
<reference evidence="2 3" key="1">
    <citation type="submission" date="2020-08" db="EMBL/GenBank/DDBJ databases">
        <title>Genome sequence of Rhizobiales bacterium strain IZ6.</title>
        <authorList>
            <person name="Nakai R."/>
            <person name="Naganuma T."/>
        </authorList>
    </citation>
    <scope>NUCLEOTIDE SEQUENCE [LARGE SCALE GENOMIC DNA]</scope>
    <source>
        <strain evidence="2 3">IZ6</strain>
    </source>
</reference>
<proteinExistence type="predicted"/>